<dbReference type="InterPro" id="IPR050668">
    <property type="entry name" value="Cytochrome_b5"/>
</dbReference>
<dbReference type="FunFam" id="3.10.120.10:FF:000002">
    <property type="entry name" value="Cytochrome b5 type B"/>
    <property type="match status" value="1"/>
</dbReference>
<gene>
    <name evidence="10" type="ORF">CHS0354_042870</name>
</gene>
<comment type="similarity">
    <text evidence="7 8">Belongs to the cytochrome b5 family.</text>
</comment>
<dbReference type="InterPro" id="IPR018506">
    <property type="entry name" value="Cyt_B5_heme-BS"/>
</dbReference>
<reference evidence="10" key="2">
    <citation type="journal article" date="2021" name="Genome Biol. Evol.">
        <title>Developing a high-quality reference genome for a parasitic bivalve with doubly uniparental inheritance (Bivalvia: Unionida).</title>
        <authorList>
            <person name="Smith C.H."/>
        </authorList>
    </citation>
    <scope>NUCLEOTIDE SEQUENCE</scope>
    <source>
        <strain evidence="10">CHS0354</strain>
        <tissue evidence="10">Mantle</tissue>
    </source>
</reference>
<comment type="subcellular location">
    <subcellularLocation>
        <location evidence="1">Membrane</location>
    </subcellularLocation>
</comment>
<keyword evidence="11" id="KW-1185">Reference proteome</keyword>
<evidence type="ECO:0000313" key="11">
    <source>
        <dbReference type="Proteomes" id="UP001195483"/>
    </source>
</evidence>
<accession>A0AAE0T620</accession>
<evidence type="ECO:0000256" key="8">
    <source>
        <dbReference type="RuleBase" id="RU362121"/>
    </source>
</evidence>
<evidence type="ECO:0000256" key="2">
    <source>
        <dbReference type="ARBA" id="ARBA00022617"/>
    </source>
</evidence>
<dbReference type="InterPro" id="IPR001199">
    <property type="entry name" value="Cyt_B5-like_heme/steroid-bd"/>
</dbReference>
<evidence type="ECO:0000256" key="6">
    <source>
        <dbReference type="ARBA" id="ARBA00023136"/>
    </source>
</evidence>
<dbReference type="GO" id="GO:0046872">
    <property type="term" value="F:metal ion binding"/>
    <property type="evidence" value="ECO:0007669"/>
    <property type="project" value="UniProtKB-UniRule"/>
</dbReference>
<dbReference type="SUPFAM" id="SSF55856">
    <property type="entry name" value="Cytochrome b5-like heme/steroid binding domain"/>
    <property type="match status" value="1"/>
</dbReference>
<dbReference type="SMART" id="SM01117">
    <property type="entry name" value="Cyt-b5"/>
    <property type="match status" value="1"/>
</dbReference>
<dbReference type="InterPro" id="IPR036400">
    <property type="entry name" value="Cyt_B5-like_heme/steroid_sf"/>
</dbReference>
<protein>
    <recommendedName>
        <fullName evidence="9">Cytochrome b5 heme-binding domain-containing protein</fullName>
    </recommendedName>
</protein>
<evidence type="ECO:0000313" key="10">
    <source>
        <dbReference type="EMBL" id="KAK3603863.1"/>
    </source>
</evidence>
<dbReference type="PRINTS" id="PR00363">
    <property type="entry name" value="CYTOCHROMEB5"/>
</dbReference>
<proteinExistence type="inferred from homology"/>
<dbReference type="Gene3D" id="3.10.120.10">
    <property type="entry name" value="Cytochrome b5-like heme/steroid binding domain"/>
    <property type="match status" value="1"/>
</dbReference>
<dbReference type="PROSITE" id="PS50255">
    <property type="entry name" value="CYTOCHROME_B5_2"/>
    <property type="match status" value="1"/>
</dbReference>
<comment type="caution">
    <text evidence="10">The sequence shown here is derived from an EMBL/GenBank/DDBJ whole genome shotgun (WGS) entry which is preliminary data.</text>
</comment>
<reference evidence="10" key="1">
    <citation type="journal article" date="2021" name="Genome Biol. Evol.">
        <title>A High-Quality Reference Genome for a Parasitic Bivalve with Doubly Uniparental Inheritance (Bivalvia: Unionida).</title>
        <authorList>
            <person name="Smith C.H."/>
        </authorList>
    </citation>
    <scope>NUCLEOTIDE SEQUENCE</scope>
    <source>
        <strain evidence="10">CHS0354</strain>
    </source>
</reference>
<reference evidence="10" key="3">
    <citation type="submission" date="2023-05" db="EMBL/GenBank/DDBJ databases">
        <authorList>
            <person name="Smith C.H."/>
        </authorList>
    </citation>
    <scope>NUCLEOTIDE SEQUENCE</scope>
    <source>
        <strain evidence="10">CHS0354</strain>
        <tissue evidence="10">Mantle</tissue>
    </source>
</reference>
<evidence type="ECO:0000256" key="7">
    <source>
        <dbReference type="ARBA" id="ARBA00038168"/>
    </source>
</evidence>
<keyword evidence="2 8" id="KW-0349">Heme</keyword>
<organism evidence="10 11">
    <name type="scientific">Potamilus streckersoni</name>
    <dbReference type="NCBI Taxonomy" id="2493646"/>
    <lineage>
        <taxon>Eukaryota</taxon>
        <taxon>Metazoa</taxon>
        <taxon>Spiralia</taxon>
        <taxon>Lophotrochozoa</taxon>
        <taxon>Mollusca</taxon>
        <taxon>Bivalvia</taxon>
        <taxon>Autobranchia</taxon>
        <taxon>Heteroconchia</taxon>
        <taxon>Palaeoheterodonta</taxon>
        <taxon>Unionida</taxon>
        <taxon>Unionoidea</taxon>
        <taxon>Unionidae</taxon>
        <taxon>Ambleminae</taxon>
        <taxon>Lampsilini</taxon>
        <taxon>Potamilus</taxon>
    </lineage>
</organism>
<dbReference type="GO" id="GO:0020037">
    <property type="term" value="F:heme binding"/>
    <property type="evidence" value="ECO:0007669"/>
    <property type="project" value="UniProtKB-UniRule"/>
</dbReference>
<name>A0AAE0T620_9BIVA</name>
<dbReference type="Proteomes" id="UP001195483">
    <property type="component" value="Unassembled WGS sequence"/>
</dbReference>
<evidence type="ECO:0000256" key="5">
    <source>
        <dbReference type="ARBA" id="ARBA00023004"/>
    </source>
</evidence>
<evidence type="ECO:0000256" key="1">
    <source>
        <dbReference type="ARBA" id="ARBA00004370"/>
    </source>
</evidence>
<evidence type="ECO:0000256" key="3">
    <source>
        <dbReference type="ARBA" id="ARBA00022692"/>
    </source>
</evidence>
<keyword evidence="5 8" id="KW-0408">Iron</keyword>
<dbReference type="EMBL" id="JAEAOA010002358">
    <property type="protein sequence ID" value="KAK3603863.1"/>
    <property type="molecule type" value="Genomic_DNA"/>
</dbReference>
<evidence type="ECO:0000256" key="4">
    <source>
        <dbReference type="ARBA" id="ARBA00022723"/>
    </source>
</evidence>
<keyword evidence="4 8" id="KW-0479">Metal-binding</keyword>
<keyword evidence="3" id="KW-0812">Transmembrane</keyword>
<dbReference type="Pfam" id="PF00173">
    <property type="entry name" value="Cyt-b5"/>
    <property type="match status" value="1"/>
</dbReference>
<dbReference type="GO" id="GO:0016020">
    <property type="term" value="C:membrane"/>
    <property type="evidence" value="ECO:0007669"/>
    <property type="project" value="UniProtKB-SubCell"/>
</dbReference>
<keyword evidence="6" id="KW-0472">Membrane</keyword>
<dbReference type="PROSITE" id="PS00191">
    <property type="entry name" value="CYTOCHROME_B5_1"/>
    <property type="match status" value="1"/>
</dbReference>
<sequence length="146" mass="16259">MSFNSSDLLLVNTAANYEDSSLKHLDFSKPSSLKFGNSVLSCVKSCTSSKLELSPLFEMPVQKQYSRKEVSNHCDSSSCWIVLDNKIYDVTEFLSKHPGGPDIILENAGRDATVPFKDKGHSVEAIRLLDQYYIGDLTVSDRPGRH</sequence>
<evidence type="ECO:0000259" key="9">
    <source>
        <dbReference type="PROSITE" id="PS50255"/>
    </source>
</evidence>
<feature type="domain" description="Cytochrome b5 heme-binding" evidence="9">
    <location>
        <begin position="62"/>
        <end position="138"/>
    </location>
</feature>
<dbReference type="AlphaFoldDB" id="A0AAE0T620"/>
<dbReference type="PANTHER" id="PTHR19359">
    <property type="entry name" value="CYTOCHROME B5"/>
    <property type="match status" value="1"/>
</dbReference>